<accession>A0A8E4F852</accession>
<proteinExistence type="predicted"/>
<gene>
    <name evidence="1" type="ORF">HLH11_05005</name>
</gene>
<evidence type="ECO:0000313" key="1">
    <source>
        <dbReference type="EMBL" id="NNH38023.1"/>
    </source>
</evidence>
<organism evidence="1 2">
    <name type="scientific">Acinetobacter terrae</name>
    <dbReference type="NCBI Taxonomy" id="2731247"/>
    <lineage>
        <taxon>Bacteria</taxon>
        <taxon>Pseudomonadati</taxon>
        <taxon>Pseudomonadota</taxon>
        <taxon>Gammaproteobacteria</taxon>
        <taxon>Moraxellales</taxon>
        <taxon>Moraxellaceae</taxon>
        <taxon>Acinetobacter</taxon>
        <taxon>Acinetobacter Taxon 24</taxon>
    </lineage>
</organism>
<dbReference type="RefSeq" id="WP_171534073.1">
    <property type="nucleotide sequence ID" value="NZ_JABERH010000015.1"/>
</dbReference>
<protein>
    <submittedName>
        <fullName evidence="1">Uncharacterized protein</fullName>
    </submittedName>
</protein>
<reference evidence="1 2" key="1">
    <citation type="submission" date="2020-04" db="EMBL/GenBank/DDBJ databases">
        <title>Acinetobacter Taxon 24.</title>
        <authorList>
            <person name="Nemec A."/>
            <person name="Radolfova-Krizova L."/>
            <person name="Higgins P.G."/>
            <person name="Spanelova P."/>
        </authorList>
    </citation>
    <scope>NUCLEOTIDE SEQUENCE [LARGE SCALE GENOMIC DNA]</scope>
    <source>
        <strain evidence="1 2">ANC 4280</strain>
    </source>
</reference>
<comment type="caution">
    <text evidence="1">The sequence shown here is derived from an EMBL/GenBank/DDBJ whole genome shotgun (WGS) entry which is preliminary data.</text>
</comment>
<sequence>MSGLRNLALAQLAVKNLRIGSVIYKHCNFTTPEKNKYMVVVSLQPRLLVLLINSEINEFYIKKKLDHFHVPINQSEHNFLDHDSFANCIEAHTAFDLSTLKSELLENYSEIHKGWLSDNCLENAYHAVKSNNILRTGEQKEIIISIEEQLPHLAIKLHQ</sequence>
<dbReference type="Proteomes" id="UP000532147">
    <property type="component" value="Unassembled WGS sequence"/>
</dbReference>
<evidence type="ECO:0000313" key="2">
    <source>
        <dbReference type="Proteomes" id="UP000532147"/>
    </source>
</evidence>
<dbReference type="AlphaFoldDB" id="A0A8E4F852"/>
<dbReference type="EMBL" id="JABERH010000015">
    <property type="protein sequence ID" value="NNH38023.1"/>
    <property type="molecule type" value="Genomic_DNA"/>
</dbReference>
<name>A0A8E4F852_9GAMM</name>